<evidence type="ECO:0000313" key="2">
    <source>
        <dbReference type="EMBL" id="KAK8480683.1"/>
    </source>
</evidence>
<feature type="region of interest" description="Disordered" evidence="1">
    <location>
        <begin position="1"/>
        <end position="20"/>
    </location>
</feature>
<name>A0ABR1ZJK1_9ROSI</name>
<evidence type="ECO:0000256" key="1">
    <source>
        <dbReference type="SAM" id="MobiDB-lite"/>
    </source>
</evidence>
<reference evidence="2 3" key="1">
    <citation type="journal article" date="2024" name="G3 (Bethesda)">
        <title>Genome assembly of Hibiscus sabdariffa L. provides insights into metabolisms of medicinal natural products.</title>
        <authorList>
            <person name="Kim T."/>
        </authorList>
    </citation>
    <scope>NUCLEOTIDE SEQUENCE [LARGE SCALE GENOMIC DNA]</scope>
    <source>
        <strain evidence="2">TK-2024</strain>
        <tissue evidence="2">Old leaves</tissue>
    </source>
</reference>
<evidence type="ECO:0000313" key="3">
    <source>
        <dbReference type="Proteomes" id="UP001472677"/>
    </source>
</evidence>
<feature type="region of interest" description="Disordered" evidence="1">
    <location>
        <begin position="362"/>
        <end position="381"/>
    </location>
</feature>
<keyword evidence="3" id="KW-1185">Reference proteome</keyword>
<accession>A0ABR1ZJK1</accession>
<proteinExistence type="predicted"/>
<protein>
    <submittedName>
        <fullName evidence="2">Uncharacterized protein</fullName>
    </submittedName>
</protein>
<dbReference type="EMBL" id="JBBPBM010002005">
    <property type="protein sequence ID" value="KAK8480683.1"/>
    <property type="molecule type" value="Genomic_DNA"/>
</dbReference>
<organism evidence="2 3">
    <name type="scientific">Hibiscus sabdariffa</name>
    <name type="common">roselle</name>
    <dbReference type="NCBI Taxonomy" id="183260"/>
    <lineage>
        <taxon>Eukaryota</taxon>
        <taxon>Viridiplantae</taxon>
        <taxon>Streptophyta</taxon>
        <taxon>Embryophyta</taxon>
        <taxon>Tracheophyta</taxon>
        <taxon>Spermatophyta</taxon>
        <taxon>Magnoliopsida</taxon>
        <taxon>eudicotyledons</taxon>
        <taxon>Gunneridae</taxon>
        <taxon>Pentapetalae</taxon>
        <taxon>rosids</taxon>
        <taxon>malvids</taxon>
        <taxon>Malvales</taxon>
        <taxon>Malvaceae</taxon>
        <taxon>Malvoideae</taxon>
        <taxon>Hibiscus</taxon>
    </lineage>
</organism>
<gene>
    <name evidence="2" type="ORF">V6N12_019596</name>
</gene>
<sequence length="381" mass="40091">MSSDTNTGANPNGVPFGLHGGQPLGGLAPIGQVSILERPTSPMELVSQPAAKKGRSDLDCTEGMDCESGAVEVSAGDTVQAADPIIMEGTGGAAANGADKVSYATMSAKSVTNNGRSGKNFNFSEVEVVVRDEDCLVDDSGTFPTIQFSEKVHDQIDQSSDGSSQELYGPWMMAVNRRRRIGRVEVSNVGTRRSAGIATASRFSVLNVRTGEGELPSEDALVSDVPTGLGEDVGRSAPRQPATGSGLLQDTGVRFNKSYLESNPSRRSRAKEAIANGSKRVEVVSLMDEHPVEASIRAVSMASGSHVAISVSGKGDAARSLHRRGEGLSVAKAMRHGLENDFEVMDDDDSDELQREGDAAVQSLVRRDRSSAVSMNVGPLQ</sequence>
<comment type="caution">
    <text evidence="2">The sequence shown here is derived from an EMBL/GenBank/DDBJ whole genome shotgun (WGS) entry which is preliminary data.</text>
</comment>
<dbReference type="Proteomes" id="UP001472677">
    <property type="component" value="Unassembled WGS sequence"/>
</dbReference>
<feature type="compositionally biased region" description="Polar residues" evidence="1">
    <location>
        <begin position="1"/>
        <end position="10"/>
    </location>
</feature>